<dbReference type="GO" id="GO:0005524">
    <property type="term" value="F:ATP binding"/>
    <property type="evidence" value="ECO:0007669"/>
    <property type="project" value="UniProtKB-KW"/>
</dbReference>
<dbReference type="CDD" id="cd17546">
    <property type="entry name" value="REC_hyHK_CKI1_RcsC-like"/>
    <property type="match status" value="1"/>
</dbReference>
<dbReference type="Gene3D" id="3.30.565.10">
    <property type="entry name" value="Histidine kinase-like ATPase, C-terminal domain"/>
    <property type="match status" value="1"/>
</dbReference>
<keyword evidence="12 21" id="KW-1133">Transmembrane helix</keyword>
<evidence type="ECO:0000256" key="13">
    <source>
        <dbReference type="ARBA" id="ARBA00023012"/>
    </source>
</evidence>
<dbReference type="Proteomes" id="UP000621799">
    <property type="component" value="Unassembled WGS sequence"/>
</dbReference>
<dbReference type="CDD" id="cd00088">
    <property type="entry name" value="HPT"/>
    <property type="match status" value="1"/>
</dbReference>
<comment type="subunit">
    <text evidence="15">At low DSF concentrations, interacts with RpfF.</text>
</comment>
<dbReference type="CDD" id="cd16922">
    <property type="entry name" value="HATPase_EvgS-ArcB-TorS-like"/>
    <property type="match status" value="1"/>
</dbReference>
<evidence type="ECO:0000256" key="17">
    <source>
        <dbReference type="ARBA" id="ARBA00074306"/>
    </source>
</evidence>
<feature type="domain" description="Histidine kinase" evidence="22">
    <location>
        <begin position="205"/>
        <end position="423"/>
    </location>
</feature>
<evidence type="ECO:0000259" key="24">
    <source>
        <dbReference type="PROSITE" id="PS50885"/>
    </source>
</evidence>
<evidence type="ECO:0000259" key="22">
    <source>
        <dbReference type="PROSITE" id="PS50109"/>
    </source>
</evidence>
<dbReference type="Pfam" id="PF00512">
    <property type="entry name" value="HisKA"/>
    <property type="match status" value="1"/>
</dbReference>
<comment type="caution">
    <text evidence="26">The sequence shown here is derived from an EMBL/GenBank/DDBJ whole genome shotgun (WGS) entry which is preliminary data.</text>
</comment>
<evidence type="ECO:0000256" key="15">
    <source>
        <dbReference type="ARBA" id="ARBA00064003"/>
    </source>
</evidence>
<dbReference type="EMBL" id="JADEXN010000313">
    <property type="protein sequence ID" value="MBE9042187.1"/>
    <property type="molecule type" value="Genomic_DNA"/>
</dbReference>
<evidence type="ECO:0000256" key="16">
    <source>
        <dbReference type="ARBA" id="ARBA00068150"/>
    </source>
</evidence>
<comment type="similarity">
    <text evidence="3">In the N-terminal section; belongs to the phytochrome family.</text>
</comment>
<evidence type="ECO:0000256" key="20">
    <source>
        <dbReference type="SAM" id="Coils"/>
    </source>
</evidence>
<dbReference type="PROSITE" id="PS50110">
    <property type="entry name" value="RESPONSE_REGULATORY"/>
    <property type="match status" value="1"/>
</dbReference>
<dbReference type="SUPFAM" id="SSF55874">
    <property type="entry name" value="ATPase domain of HSP90 chaperone/DNA topoisomerase II/histidine kinase"/>
    <property type="match status" value="1"/>
</dbReference>
<feature type="modified residue" description="4-aspartylphosphate" evidence="19">
    <location>
        <position position="532"/>
    </location>
</feature>
<dbReference type="PROSITE" id="PS50109">
    <property type="entry name" value="HIS_KIN"/>
    <property type="match status" value="1"/>
</dbReference>
<organism evidence="26 27">
    <name type="scientific">Zarconia navalis LEGE 11467</name>
    <dbReference type="NCBI Taxonomy" id="1828826"/>
    <lineage>
        <taxon>Bacteria</taxon>
        <taxon>Bacillati</taxon>
        <taxon>Cyanobacteriota</taxon>
        <taxon>Cyanophyceae</taxon>
        <taxon>Oscillatoriophycideae</taxon>
        <taxon>Oscillatoriales</taxon>
        <taxon>Oscillatoriales incertae sedis</taxon>
        <taxon>Zarconia</taxon>
        <taxon>Zarconia navalis</taxon>
    </lineage>
</organism>
<dbReference type="Gene3D" id="1.20.120.160">
    <property type="entry name" value="HPT domain"/>
    <property type="match status" value="1"/>
</dbReference>
<evidence type="ECO:0000256" key="6">
    <source>
        <dbReference type="ARBA" id="ARBA00022553"/>
    </source>
</evidence>
<dbReference type="Gene3D" id="1.10.287.130">
    <property type="match status" value="1"/>
</dbReference>
<keyword evidence="10" id="KW-0418">Kinase</keyword>
<evidence type="ECO:0000256" key="19">
    <source>
        <dbReference type="PROSITE-ProRule" id="PRU00169"/>
    </source>
</evidence>
<dbReference type="InterPro" id="IPR036641">
    <property type="entry name" value="HPT_dom_sf"/>
</dbReference>
<dbReference type="Gene3D" id="3.40.50.2300">
    <property type="match status" value="1"/>
</dbReference>
<dbReference type="InterPro" id="IPR003594">
    <property type="entry name" value="HATPase_dom"/>
</dbReference>
<name>A0A928Z879_9CYAN</name>
<dbReference type="EC" id="2.7.13.3" evidence="4"/>
<gene>
    <name evidence="26" type="ORF">IQ235_15520</name>
</gene>
<dbReference type="Gene3D" id="6.10.340.10">
    <property type="match status" value="1"/>
</dbReference>
<dbReference type="SUPFAM" id="SSF47384">
    <property type="entry name" value="Homodimeric domain of signal transducing histidine kinase"/>
    <property type="match status" value="1"/>
</dbReference>
<feature type="domain" description="HAMP" evidence="24">
    <location>
        <begin position="108"/>
        <end position="162"/>
    </location>
</feature>
<dbReference type="InterPro" id="IPR001789">
    <property type="entry name" value="Sig_transdc_resp-reg_receiver"/>
</dbReference>
<evidence type="ECO:0000256" key="1">
    <source>
        <dbReference type="ARBA" id="ARBA00000085"/>
    </source>
</evidence>
<keyword evidence="20" id="KW-0175">Coiled coil</keyword>
<keyword evidence="7" id="KW-0808">Transferase</keyword>
<dbReference type="FunFam" id="3.30.565.10:FF:000010">
    <property type="entry name" value="Sensor histidine kinase RcsC"/>
    <property type="match status" value="1"/>
</dbReference>
<dbReference type="InterPro" id="IPR008207">
    <property type="entry name" value="Sig_transdc_His_kin_Hpt_dom"/>
</dbReference>
<dbReference type="InterPro" id="IPR036097">
    <property type="entry name" value="HisK_dim/P_sf"/>
</dbReference>
<keyword evidence="27" id="KW-1185">Reference proteome</keyword>
<dbReference type="PRINTS" id="PR00344">
    <property type="entry name" value="BCTRLSENSOR"/>
</dbReference>
<evidence type="ECO:0000256" key="5">
    <source>
        <dbReference type="ARBA" id="ARBA00022475"/>
    </source>
</evidence>
<dbReference type="FunFam" id="1.10.287.130:FF:000002">
    <property type="entry name" value="Two-component osmosensing histidine kinase"/>
    <property type="match status" value="1"/>
</dbReference>
<dbReference type="CDD" id="cd00082">
    <property type="entry name" value="HisKA"/>
    <property type="match status" value="1"/>
</dbReference>
<comment type="subcellular location">
    <subcellularLocation>
        <location evidence="2">Cell membrane</location>
        <topology evidence="2">Multi-pass membrane protein</topology>
    </subcellularLocation>
</comment>
<dbReference type="InterPro" id="IPR036890">
    <property type="entry name" value="HATPase_C_sf"/>
</dbReference>
<keyword evidence="9" id="KW-0547">Nucleotide-binding</keyword>
<evidence type="ECO:0000259" key="25">
    <source>
        <dbReference type="PROSITE" id="PS50894"/>
    </source>
</evidence>
<dbReference type="AlphaFoldDB" id="A0A928Z879"/>
<evidence type="ECO:0000256" key="11">
    <source>
        <dbReference type="ARBA" id="ARBA00022840"/>
    </source>
</evidence>
<evidence type="ECO:0000256" key="2">
    <source>
        <dbReference type="ARBA" id="ARBA00004651"/>
    </source>
</evidence>
<dbReference type="CDD" id="cd06225">
    <property type="entry name" value="HAMP"/>
    <property type="match status" value="1"/>
</dbReference>
<dbReference type="PROSITE" id="PS50885">
    <property type="entry name" value="HAMP"/>
    <property type="match status" value="1"/>
</dbReference>
<protein>
    <recommendedName>
        <fullName evidence="17">Circadian input-output histidine kinase CikA</fullName>
        <ecNumber evidence="4">2.7.13.3</ecNumber>
    </recommendedName>
    <alternativeName>
        <fullName evidence="16">Sensory/regulatory protein RpfC</fullName>
    </alternativeName>
</protein>
<dbReference type="InterPro" id="IPR005467">
    <property type="entry name" value="His_kinase_dom"/>
</dbReference>
<dbReference type="GO" id="GO:0005886">
    <property type="term" value="C:plasma membrane"/>
    <property type="evidence" value="ECO:0007669"/>
    <property type="project" value="UniProtKB-SubCell"/>
</dbReference>
<reference evidence="26" key="1">
    <citation type="submission" date="2020-10" db="EMBL/GenBank/DDBJ databases">
        <authorList>
            <person name="Castelo-Branco R."/>
            <person name="Eusebio N."/>
            <person name="Adriana R."/>
            <person name="Vieira A."/>
            <person name="Brugerolle De Fraissinette N."/>
            <person name="Rezende De Castro R."/>
            <person name="Schneider M.P."/>
            <person name="Vasconcelos V."/>
            <person name="Leao P.N."/>
        </authorList>
    </citation>
    <scope>NUCLEOTIDE SEQUENCE</scope>
    <source>
        <strain evidence="26">LEGE 11467</strain>
    </source>
</reference>
<dbReference type="Pfam" id="PF02518">
    <property type="entry name" value="HATPase_c"/>
    <property type="match status" value="1"/>
</dbReference>
<evidence type="ECO:0000256" key="7">
    <source>
        <dbReference type="ARBA" id="ARBA00022679"/>
    </source>
</evidence>
<dbReference type="InterPro" id="IPR011006">
    <property type="entry name" value="CheY-like_superfamily"/>
</dbReference>
<dbReference type="SUPFAM" id="SSF158472">
    <property type="entry name" value="HAMP domain-like"/>
    <property type="match status" value="1"/>
</dbReference>
<dbReference type="SMART" id="SM00387">
    <property type="entry name" value="HATPase_c"/>
    <property type="match status" value="1"/>
</dbReference>
<evidence type="ECO:0000256" key="9">
    <source>
        <dbReference type="ARBA" id="ARBA00022741"/>
    </source>
</evidence>
<keyword evidence="8 21" id="KW-0812">Transmembrane</keyword>
<evidence type="ECO:0000256" key="12">
    <source>
        <dbReference type="ARBA" id="ARBA00022989"/>
    </source>
</evidence>
<evidence type="ECO:0000256" key="14">
    <source>
        <dbReference type="ARBA" id="ARBA00023136"/>
    </source>
</evidence>
<dbReference type="Pfam" id="PF01627">
    <property type="entry name" value="Hpt"/>
    <property type="match status" value="1"/>
</dbReference>
<accession>A0A928Z879</accession>
<feature type="modified residue" description="Phosphohistidine" evidence="18">
    <location>
        <position position="690"/>
    </location>
</feature>
<evidence type="ECO:0000259" key="23">
    <source>
        <dbReference type="PROSITE" id="PS50110"/>
    </source>
</evidence>
<dbReference type="InterPro" id="IPR004358">
    <property type="entry name" value="Sig_transdc_His_kin-like_C"/>
</dbReference>
<feature type="domain" description="Response regulatory" evidence="23">
    <location>
        <begin position="483"/>
        <end position="600"/>
    </location>
</feature>
<feature type="transmembrane region" description="Helical" evidence="21">
    <location>
        <begin position="21"/>
        <end position="41"/>
    </location>
</feature>
<keyword evidence="13" id="KW-0902">Two-component regulatory system</keyword>
<sequence>MLGSDRFQGFLKKGFWKNNIAVRYFWTIGIGSFIVQSAIAIPELQHRHKGHVFEIEVQERSNPTAEIRGGNSIELEKQELERAIVVSALKSALSSILVAAIAAISIHRQVRRPLKDLTQLCEAFARGELDRRAHPNLNGDGEIARLGSQFNEMARYWQDTLESLQNGIAEREETEEQLQLVVEELARTRDEALAATVAKSEFLATMSHEIRTPMNAVIGMTGLLLDTPLNSQQQDFTETIRNSGQALLALINDILDFSKIEAGQMNLEEYPFELRRCIEEALDLVRVGANQKHLKLRFQISPQTPAAIVADVTRIRQILVNLLANAVKFTEVGVIVLSASGRPLNRKNAGKNDPSPTSKEPYEIQFAVRDPGIGIDRDRMHRLFKSFSQVDASTTREYGGTGLGLAISKQLCEMMGGRIWVESGGAIAGNPPPDWEVDSSDLPKTDRGSTFYFTIVAPTAPALAPPPRKEGLTQMRPNRVPLRILLAEDNAVNQKVALLLLEKQGYRADVAGNGFEVLEALDRQSYDVVFMDVQMPKMDGLTATRQICQDRSPDCRPRIIALTANAMGEDRQMCLDAGMDDYLAKPIQVEELVGALSRCGPIETTPPIQTDAIDKTTQVEKIARMDSPAERTPPLDRAILQALRDMAGSRAGQIVTEIVDSFLEDTPHQLRELRAAIETQDARSLRMSAHALRSASANLGAMVFSDLCKSLENLARSGTTRGAERYIGSLEEEYHRVEIALKKERNLVMVNC</sequence>
<dbReference type="SMART" id="SM00388">
    <property type="entry name" value="HisKA"/>
    <property type="match status" value="1"/>
</dbReference>
<dbReference type="RefSeq" id="WP_264322361.1">
    <property type="nucleotide sequence ID" value="NZ_JADEXN010000313.1"/>
</dbReference>
<evidence type="ECO:0000313" key="26">
    <source>
        <dbReference type="EMBL" id="MBE9042187.1"/>
    </source>
</evidence>
<evidence type="ECO:0000256" key="3">
    <source>
        <dbReference type="ARBA" id="ARBA00006402"/>
    </source>
</evidence>
<feature type="domain" description="HPt" evidence="25">
    <location>
        <begin position="651"/>
        <end position="744"/>
    </location>
</feature>
<dbReference type="PANTHER" id="PTHR45339:SF1">
    <property type="entry name" value="HYBRID SIGNAL TRANSDUCTION HISTIDINE KINASE J"/>
    <property type="match status" value="1"/>
</dbReference>
<keyword evidence="5" id="KW-1003">Cell membrane</keyword>
<dbReference type="SUPFAM" id="SSF47226">
    <property type="entry name" value="Histidine-containing phosphotransfer domain, HPT domain"/>
    <property type="match status" value="1"/>
</dbReference>
<evidence type="ECO:0000256" key="21">
    <source>
        <dbReference type="SAM" id="Phobius"/>
    </source>
</evidence>
<keyword evidence="6 19" id="KW-0597">Phosphoprotein</keyword>
<dbReference type="InterPro" id="IPR003661">
    <property type="entry name" value="HisK_dim/P_dom"/>
</dbReference>
<dbReference type="Pfam" id="PF00072">
    <property type="entry name" value="Response_reg"/>
    <property type="match status" value="1"/>
</dbReference>
<dbReference type="Pfam" id="PF00672">
    <property type="entry name" value="HAMP"/>
    <property type="match status" value="1"/>
</dbReference>
<keyword evidence="14 21" id="KW-0472">Membrane</keyword>
<dbReference type="InterPro" id="IPR003660">
    <property type="entry name" value="HAMP_dom"/>
</dbReference>
<evidence type="ECO:0000256" key="4">
    <source>
        <dbReference type="ARBA" id="ARBA00012438"/>
    </source>
</evidence>
<dbReference type="GO" id="GO:0000155">
    <property type="term" value="F:phosphorelay sensor kinase activity"/>
    <property type="evidence" value="ECO:0007669"/>
    <property type="project" value="InterPro"/>
</dbReference>
<evidence type="ECO:0000256" key="8">
    <source>
        <dbReference type="ARBA" id="ARBA00022692"/>
    </source>
</evidence>
<comment type="catalytic activity">
    <reaction evidence="1">
        <text>ATP + protein L-histidine = ADP + protein N-phospho-L-histidine.</text>
        <dbReference type="EC" id="2.7.13.3"/>
    </reaction>
</comment>
<dbReference type="SMART" id="SM00448">
    <property type="entry name" value="REC"/>
    <property type="match status" value="1"/>
</dbReference>
<dbReference type="PANTHER" id="PTHR45339">
    <property type="entry name" value="HYBRID SIGNAL TRANSDUCTION HISTIDINE KINASE J"/>
    <property type="match status" value="1"/>
</dbReference>
<evidence type="ECO:0000256" key="18">
    <source>
        <dbReference type="PROSITE-ProRule" id="PRU00110"/>
    </source>
</evidence>
<evidence type="ECO:0000256" key="10">
    <source>
        <dbReference type="ARBA" id="ARBA00022777"/>
    </source>
</evidence>
<dbReference type="SMART" id="SM00304">
    <property type="entry name" value="HAMP"/>
    <property type="match status" value="1"/>
</dbReference>
<evidence type="ECO:0000313" key="27">
    <source>
        <dbReference type="Proteomes" id="UP000621799"/>
    </source>
</evidence>
<dbReference type="SUPFAM" id="SSF52172">
    <property type="entry name" value="CheY-like"/>
    <property type="match status" value="1"/>
</dbReference>
<keyword evidence="11" id="KW-0067">ATP-binding</keyword>
<dbReference type="PROSITE" id="PS50894">
    <property type="entry name" value="HPT"/>
    <property type="match status" value="1"/>
</dbReference>
<proteinExistence type="inferred from homology"/>
<feature type="coiled-coil region" evidence="20">
    <location>
        <begin position="164"/>
        <end position="191"/>
    </location>
</feature>